<organism evidence="5 6">
    <name type="scientific">Phycomyces blakesleeanus</name>
    <dbReference type="NCBI Taxonomy" id="4837"/>
    <lineage>
        <taxon>Eukaryota</taxon>
        <taxon>Fungi</taxon>
        <taxon>Fungi incertae sedis</taxon>
        <taxon>Mucoromycota</taxon>
        <taxon>Mucoromycotina</taxon>
        <taxon>Mucoromycetes</taxon>
        <taxon>Mucorales</taxon>
        <taxon>Phycomycetaceae</taxon>
        <taxon>Phycomyces</taxon>
    </lineage>
</organism>
<dbReference type="SUPFAM" id="SSF57701">
    <property type="entry name" value="Zn2/Cys6 DNA-binding domain"/>
    <property type="match status" value="1"/>
</dbReference>
<accession>A0ABR3BAS8</accession>
<feature type="compositionally biased region" description="Polar residues" evidence="3">
    <location>
        <begin position="302"/>
        <end position="314"/>
    </location>
</feature>
<evidence type="ECO:0000256" key="3">
    <source>
        <dbReference type="SAM" id="MobiDB-lite"/>
    </source>
</evidence>
<dbReference type="Proteomes" id="UP001448207">
    <property type="component" value="Unassembled WGS sequence"/>
</dbReference>
<reference evidence="5 6" key="1">
    <citation type="submission" date="2024-04" db="EMBL/GenBank/DDBJ databases">
        <title>Symmetric and asymmetric DNA N6-adenine methylation regulates different biological responses in Mucorales.</title>
        <authorList>
            <consortium name="Lawrence Berkeley National Laboratory"/>
            <person name="Lax C."/>
            <person name="Mondo S.J."/>
            <person name="Osorio-Concepcion M."/>
            <person name="Muszewska A."/>
            <person name="Corrochano-Luque M."/>
            <person name="Gutierrez G."/>
            <person name="Riley R."/>
            <person name="Lipzen A."/>
            <person name="Guo J."/>
            <person name="Hundley H."/>
            <person name="Amirebrahimi M."/>
            <person name="Ng V."/>
            <person name="Lorenzo-Gutierrez D."/>
            <person name="Binder U."/>
            <person name="Yang J."/>
            <person name="Song Y."/>
            <person name="Canovas D."/>
            <person name="Navarro E."/>
            <person name="Freitag M."/>
            <person name="Gabaldon T."/>
            <person name="Grigoriev I.V."/>
            <person name="Corrochano L.M."/>
            <person name="Nicolas F.E."/>
            <person name="Garre V."/>
        </authorList>
    </citation>
    <scope>NUCLEOTIDE SEQUENCE [LARGE SCALE GENOMIC DNA]</scope>
    <source>
        <strain evidence="5 6">L51</strain>
    </source>
</reference>
<proteinExistence type="predicted"/>
<feature type="compositionally biased region" description="Polar residues" evidence="3">
    <location>
        <begin position="105"/>
        <end position="117"/>
    </location>
</feature>
<dbReference type="InterPro" id="IPR050335">
    <property type="entry name" value="ERT1_acuK_gluconeogen_tf"/>
</dbReference>
<dbReference type="Pfam" id="PF00172">
    <property type="entry name" value="Zn_clus"/>
    <property type="match status" value="1"/>
</dbReference>
<evidence type="ECO:0000256" key="1">
    <source>
        <dbReference type="ARBA" id="ARBA00022723"/>
    </source>
</evidence>
<dbReference type="SMART" id="SM00066">
    <property type="entry name" value="GAL4"/>
    <property type="match status" value="1"/>
</dbReference>
<keyword evidence="2" id="KW-0539">Nucleus</keyword>
<feature type="compositionally biased region" description="Low complexity" evidence="3">
    <location>
        <begin position="433"/>
        <end position="447"/>
    </location>
</feature>
<comment type="caution">
    <text evidence="5">The sequence shown here is derived from an EMBL/GenBank/DDBJ whole genome shotgun (WGS) entry which is preliminary data.</text>
</comment>
<dbReference type="EMBL" id="JBCLYO010000003">
    <property type="protein sequence ID" value="KAL0091884.1"/>
    <property type="molecule type" value="Genomic_DNA"/>
</dbReference>
<feature type="region of interest" description="Disordered" evidence="3">
    <location>
        <begin position="418"/>
        <end position="454"/>
    </location>
</feature>
<keyword evidence="1" id="KW-0479">Metal-binding</keyword>
<keyword evidence="6" id="KW-1185">Reference proteome</keyword>
<gene>
    <name evidence="5" type="ORF">J3Q64DRAFT_1696018</name>
</gene>
<evidence type="ECO:0000313" key="6">
    <source>
        <dbReference type="Proteomes" id="UP001448207"/>
    </source>
</evidence>
<feature type="compositionally biased region" description="Polar residues" evidence="3">
    <location>
        <begin position="418"/>
        <end position="432"/>
    </location>
</feature>
<feature type="region of interest" description="Disordered" evidence="3">
    <location>
        <begin position="133"/>
        <end position="165"/>
    </location>
</feature>
<sequence length="517" mass="56199">MTIQQDSSSKQMIRSVQGHLGNPAKHFLQVPSHSAFHALPSSEITAPMYGIQQPVNLLDLEYNDEAYESFDEVASVAGCNNTRNLSIKTQNFNDGSGVSHGAYDSGSSTPGSTNPAFQSYRQSYQEQTFRTHNYQTPSQISSRTGDTVTTPPYSSTNAHHGTNLQSTYTTDNNVSRPMEPLPLHSMAHWQSCYNTTTNQYQPNGSSTLQSAFQSVSSIPATQPQILYDTPSLYDTAQNTRYTGDKDTNAYYTSIPSSNDSLEVPSSDDIATTARLYNLSQYSQVRSISDDSQSIIESNATCLSQTNDPSTQSVRSDMVKTKGKSKSSSKHSNTSMAMFTPSTTSYINTAAHPYAQMLMNLSGPGSYSNVYPGNTYPTNTSSYFSSPYPLSISSYTNGASFPSSTSYSTNNSFSNTAVSTANSSYNQSSTNGMSHSISAPSSCSSSTSESRRVRSKAYEAESSTYARRACVACKQSHVACDIKRPCHRCDRLGKGDTCVDAERKKRGRPCGSGKKRVL</sequence>
<feature type="domain" description="Zn(2)-C6 fungal-type" evidence="4">
    <location>
        <begin position="468"/>
        <end position="499"/>
    </location>
</feature>
<evidence type="ECO:0000259" key="4">
    <source>
        <dbReference type="PROSITE" id="PS50048"/>
    </source>
</evidence>
<feature type="region of interest" description="Disordered" evidence="3">
    <location>
        <begin position="302"/>
        <end position="334"/>
    </location>
</feature>
<dbReference type="PROSITE" id="PS00463">
    <property type="entry name" value="ZN2_CY6_FUNGAL_1"/>
    <property type="match status" value="1"/>
</dbReference>
<dbReference type="InterPro" id="IPR036864">
    <property type="entry name" value="Zn2-C6_fun-type_DNA-bd_sf"/>
</dbReference>
<evidence type="ECO:0000313" key="5">
    <source>
        <dbReference type="EMBL" id="KAL0091884.1"/>
    </source>
</evidence>
<dbReference type="PROSITE" id="PS50048">
    <property type="entry name" value="ZN2_CY6_FUNGAL_2"/>
    <property type="match status" value="1"/>
</dbReference>
<dbReference type="InterPro" id="IPR001138">
    <property type="entry name" value="Zn2Cys6_DnaBD"/>
</dbReference>
<dbReference type="CDD" id="cd00067">
    <property type="entry name" value="GAL4"/>
    <property type="match status" value="1"/>
</dbReference>
<dbReference type="PANTHER" id="PTHR47659:SF7">
    <property type="entry name" value="FUNGAL TRANSCRIPTIONAL REGULATORY PROTEIN, N-TERMINAL DOMAIN-CONTAINING PROTEIN"/>
    <property type="match status" value="1"/>
</dbReference>
<dbReference type="PANTHER" id="PTHR47659">
    <property type="entry name" value="ZN(II)2CYS6 TRANSCRIPTION FACTOR (EUROFUNG)-RELATED"/>
    <property type="match status" value="1"/>
</dbReference>
<protein>
    <recommendedName>
        <fullName evidence="4">Zn(2)-C6 fungal-type domain-containing protein</fullName>
    </recommendedName>
</protein>
<name>A0ABR3BAS8_PHYBL</name>
<feature type="region of interest" description="Disordered" evidence="3">
    <location>
        <begin position="94"/>
        <end position="117"/>
    </location>
</feature>
<evidence type="ECO:0000256" key="2">
    <source>
        <dbReference type="ARBA" id="ARBA00023242"/>
    </source>
</evidence>